<feature type="region of interest" description="Disordered" evidence="1">
    <location>
        <begin position="239"/>
        <end position="272"/>
    </location>
</feature>
<keyword evidence="2" id="KW-1133">Transmembrane helix</keyword>
<keyword evidence="2" id="KW-0812">Transmembrane</keyword>
<comment type="caution">
    <text evidence="4">The sequence shown here is derived from an EMBL/GenBank/DDBJ whole genome shotgun (WGS) entry which is preliminary data.</text>
</comment>
<sequence>MAPTGTSSVLAAVITSVLASGTTTPSPTSTIATSASTTSSSPTSTSSADAAAEAAKHKRTLYIALFNPGSLLVYCAVVYFLLKLIKYWLVAGPRRHRAYRNQSRHLQQRENLAEGQWQEQWATVVYPTQPIRAHDGSDPDRITDKGDFEQRGPVPIIGMVGGDDTTNSNRGWFGWARRHQPSMQYAPGYTGIRPRNEDASIPLHTIIPNGPGPRDSESIDVTTDAEDRRMAEVAISYAKNTVDGHSVSETDGETAVSEASAPAEDARPSARE</sequence>
<keyword evidence="3" id="KW-0732">Signal</keyword>
<feature type="signal peptide" evidence="3">
    <location>
        <begin position="1"/>
        <end position="19"/>
    </location>
</feature>
<feature type="compositionally biased region" description="Basic and acidic residues" evidence="1">
    <location>
        <begin position="132"/>
        <end position="149"/>
    </location>
</feature>
<feature type="region of interest" description="Disordered" evidence="1">
    <location>
        <begin position="21"/>
        <end position="46"/>
    </location>
</feature>
<keyword evidence="5" id="KW-1185">Reference proteome</keyword>
<reference evidence="4 5" key="1">
    <citation type="submission" date="2024-01" db="EMBL/GenBank/DDBJ databases">
        <authorList>
            <person name="Allen C."/>
            <person name="Tagirdzhanova G."/>
        </authorList>
    </citation>
    <scope>NUCLEOTIDE SEQUENCE [LARGE SCALE GENOMIC DNA]</scope>
</reference>
<evidence type="ECO:0000256" key="2">
    <source>
        <dbReference type="SAM" id="Phobius"/>
    </source>
</evidence>
<proteinExistence type="predicted"/>
<gene>
    <name evidence="4" type="ORF">SEUCBS140593_003596</name>
</gene>
<organism evidence="4 5">
    <name type="scientific">Sporothrix eucalyptigena</name>
    <dbReference type="NCBI Taxonomy" id="1812306"/>
    <lineage>
        <taxon>Eukaryota</taxon>
        <taxon>Fungi</taxon>
        <taxon>Dikarya</taxon>
        <taxon>Ascomycota</taxon>
        <taxon>Pezizomycotina</taxon>
        <taxon>Sordariomycetes</taxon>
        <taxon>Sordariomycetidae</taxon>
        <taxon>Ophiostomatales</taxon>
        <taxon>Ophiostomataceae</taxon>
        <taxon>Sporothrix</taxon>
    </lineage>
</organism>
<evidence type="ECO:0000313" key="5">
    <source>
        <dbReference type="Proteomes" id="UP001642482"/>
    </source>
</evidence>
<feature type="region of interest" description="Disordered" evidence="1">
    <location>
        <begin position="130"/>
        <end position="149"/>
    </location>
</feature>
<feature type="chain" id="PRO_5045901796" evidence="3">
    <location>
        <begin position="20"/>
        <end position="272"/>
    </location>
</feature>
<dbReference type="EMBL" id="CAWUHD010000028">
    <property type="protein sequence ID" value="CAK7218585.1"/>
    <property type="molecule type" value="Genomic_DNA"/>
</dbReference>
<dbReference type="Proteomes" id="UP001642482">
    <property type="component" value="Unassembled WGS sequence"/>
</dbReference>
<accession>A0ABP0BHJ3</accession>
<evidence type="ECO:0000256" key="1">
    <source>
        <dbReference type="SAM" id="MobiDB-lite"/>
    </source>
</evidence>
<protein>
    <submittedName>
        <fullName evidence="4">Uncharacterized protein</fullName>
    </submittedName>
</protein>
<name>A0ABP0BHJ3_9PEZI</name>
<evidence type="ECO:0000313" key="4">
    <source>
        <dbReference type="EMBL" id="CAK7218585.1"/>
    </source>
</evidence>
<keyword evidence="2" id="KW-0472">Membrane</keyword>
<evidence type="ECO:0000256" key="3">
    <source>
        <dbReference type="SAM" id="SignalP"/>
    </source>
</evidence>
<feature type="transmembrane region" description="Helical" evidence="2">
    <location>
        <begin position="71"/>
        <end position="90"/>
    </location>
</feature>